<dbReference type="EMBL" id="JACRTG010000018">
    <property type="protein sequence ID" value="MBC8588248.1"/>
    <property type="molecule type" value="Genomic_DNA"/>
</dbReference>
<dbReference type="InterPro" id="IPR017900">
    <property type="entry name" value="4Fe4S_Fe_S_CS"/>
</dbReference>
<dbReference type="GO" id="GO:0051536">
    <property type="term" value="F:iron-sulfur cluster binding"/>
    <property type="evidence" value="ECO:0007669"/>
    <property type="project" value="UniProtKB-KW"/>
</dbReference>
<dbReference type="Gene3D" id="3.30.70.20">
    <property type="match status" value="1"/>
</dbReference>
<keyword evidence="1" id="KW-0479">Metal-binding</keyword>
<reference evidence="5" key="1">
    <citation type="submission" date="2020-08" db="EMBL/GenBank/DDBJ databases">
        <title>Genome public.</title>
        <authorList>
            <person name="Liu C."/>
            <person name="Sun Q."/>
        </authorList>
    </citation>
    <scope>NUCLEOTIDE SEQUENCE</scope>
    <source>
        <strain evidence="5">BX21</strain>
    </source>
</reference>
<sequence length="73" mass="7750">MAKGKVIFQEDLCKGCNLCVTVCPAGVIAIDNTNLNAKGYYPAGVVNADKCIACMNCALICPDLVITVERLDK</sequence>
<evidence type="ECO:0000256" key="1">
    <source>
        <dbReference type="ARBA" id="ARBA00022723"/>
    </source>
</evidence>
<dbReference type="PROSITE" id="PS00198">
    <property type="entry name" value="4FE4S_FER_1"/>
    <property type="match status" value="2"/>
</dbReference>
<dbReference type="SUPFAM" id="SSF54862">
    <property type="entry name" value="4Fe-4S ferredoxins"/>
    <property type="match status" value="1"/>
</dbReference>
<evidence type="ECO:0000256" key="2">
    <source>
        <dbReference type="ARBA" id="ARBA00023004"/>
    </source>
</evidence>
<keyword evidence="6" id="KW-1185">Reference proteome</keyword>
<organism evidence="5 6">
    <name type="scientific">Paratissierella segnis</name>
    <dbReference type="NCBI Taxonomy" id="2763679"/>
    <lineage>
        <taxon>Bacteria</taxon>
        <taxon>Bacillati</taxon>
        <taxon>Bacillota</taxon>
        <taxon>Tissierellia</taxon>
        <taxon>Tissierellales</taxon>
        <taxon>Tissierellaceae</taxon>
        <taxon>Paratissierella</taxon>
    </lineage>
</organism>
<dbReference type="GO" id="GO:0046872">
    <property type="term" value="F:metal ion binding"/>
    <property type="evidence" value="ECO:0007669"/>
    <property type="project" value="UniProtKB-KW"/>
</dbReference>
<evidence type="ECO:0000313" key="5">
    <source>
        <dbReference type="EMBL" id="MBC8588248.1"/>
    </source>
</evidence>
<keyword evidence="2" id="KW-0408">Iron</keyword>
<feature type="domain" description="4Fe-4S ferredoxin-type" evidence="4">
    <location>
        <begin position="4"/>
        <end position="33"/>
    </location>
</feature>
<protein>
    <submittedName>
        <fullName evidence="5">4Fe-4S binding protein</fullName>
    </submittedName>
</protein>
<dbReference type="AlphaFoldDB" id="A0A926EU21"/>
<dbReference type="InterPro" id="IPR017896">
    <property type="entry name" value="4Fe4S_Fe-S-bd"/>
</dbReference>
<dbReference type="Proteomes" id="UP000601171">
    <property type="component" value="Unassembled WGS sequence"/>
</dbReference>
<dbReference type="Pfam" id="PF12838">
    <property type="entry name" value="Fer4_7"/>
    <property type="match status" value="1"/>
</dbReference>
<proteinExistence type="predicted"/>
<keyword evidence="3" id="KW-0411">Iron-sulfur</keyword>
<evidence type="ECO:0000313" key="6">
    <source>
        <dbReference type="Proteomes" id="UP000601171"/>
    </source>
</evidence>
<comment type="caution">
    <text evidence="5">The sequence shown here is derived from an EMBL/GenBank/DDBJ whole genome shotgun (WGS) entry which is preliminary data.</text>
</comment>
<feature type="domain" description="4Fe-4S ferredoxin-type" evidence="4">
    <location>
        <begin position="42"/>
        <end position="71"/>
    </location>
</feature>
<evidence type="ECO:0000259" key="4">
    <source>
        <dbReference type="PROSITE" id="PS51379"/>
    </source>
</evidence>
<dbReference type="PROSITE" id="PS51379">
    <property type="entry name" value="4FE4S_FER_2"/>
    <property type="match status" value="2"/>
</dbReference>
<evidence type="ECO:0000256" key="3">
    <source>
        <dbReference type="ARBA" id="ARBA00023014"/>
    </source>
</evidence>
<dbReference type="PANTHER" id="PTHR43122:SF1">
    <property type="entry name" value="IRON-SULFUR-BINDING PROTEIN"/>
    <property type="match status" value="1"/>
</dbReference>
<gene>
    <name evidence="5" type="ORF">H8707_08340</name>
</gene>
<dbReference type="RefSeq" id="WP_262429697.1">
    <property type="nucleotide sequence ID" value="NZ_JACRTG010000018.1"/>
</dbReference>
<name>A0A926EU21_9FIRM</name>
<dbReference type="PANTHER" id="PTHR43122">
    <property type="entry name" value="FERREDOXIN SUBUNIT OF PYRUVATE:FLAVODOXIN OXIDOREDUCTASE-RELATED"/>
    <property type="match status" value="1"/>
</dbReference>
<accession>A0A926EU21</accession>